<dbReference type="Pfam" id="PF00535">
    <property type="entry name" value="Glycos_transf_2"/>
    <property type="match status" value="1"/>
</dbReference>
<keyword evidence="7" id="KW-0472">Membrane</keyword>
<keyword evidence="6" id="KW-1133">Transmembrane helix</keyword>
<dbReference type="RefSeq" id="WP_191004519.1">
    <property type="nucleotide sequence ID" value="NZ_JACXAD010000006.1"/>
</dbReference>
<dbReference type="SUPFAM" id="SSF53448">
    <property type="entry name" value="Nucleotide-diphospho-sugar transferases"/>
    <property type="match status" value="1"/>
</dbReference>
<keyword evidence="5" id="KW-0448">Lipopolysaccharide biosynthesis</keyword>
<evidence type="ECO:0000256" key="5">
    <source>
        <dbReference type="ARBA" id="ARBA00022985"/>
    </source>
</evidence>
<evidence type="ECO:0000256" key="1">
    <source>
        <dbReference type="ARBA" id="ARBA00022475"/>
    </source>
</evidence>
<gene>
    <name evidence="10" type="ORF">IC235_07320</name>
</gene>
<dbReference type="Gene3D" id="3.90.550.10">
    <property type="entry name" value="Spore Coat Polysaccharide Biosynthesis Protein SpsA, Chain A"/>
    <property type="match status" value="1"/>
</dbReference>
<dbReference type="GO" id="GO:0005886">
    <property type="term" value="C:plasma membrane"/>
    <property type="evidence" value="ECO:0007669"/>
    <property type="project" value="TreeGrafter"/>
</dbReference>
<feature type="domain" description="Glycosyltransferase 2-like" evidence="9">
    <location>
        <begin position="40"/>
        <end position="170"/>
    </location>
</feature>
<dbReference type="InterPro" id="IPR050256">
    <property type="entry name" value="Glycosyltransferase_2"/>
</dbReference>
<keyword evidence="2" id="KW-0328">Glycosyltransferase</keyword>
<evidence type="ECO:0000256" key="3">
    <source>
        <dbReference type="ARBA" id="ARBA00022679"/>
    </source>
</evidence>
<accession>A0A927BCE2</accession>
<evidence type="ECO:0000256" key="7">
    <source>
        <dbReference type="ARBA" id="ARBA00023136"/>
    </source>
</evidence>
<evidence type="ECO:0000256" key="6">
    <source>
        <dbReference type="ARBA" id="ARBA00022989"/>
    </source>
</evidence>
<protein>
    <submittedName>
        <fullName evidence="10">Glycosyltransferase</fullName>
    </submittedName>
</protein>
<evidence type="ECO:0000256" key="4">
    <source>
        <dbReference type="ARBA" id="ARBA00022692"/>
    </source>
</evidence>
<dbReference type="EMBL" id="JACXAD010000006">
    <property type="protein sequence ID" value="MBD2767700.1"/>
    <property type="molecule type" value="Genomic_DNA"/>
</dbReference>
<evidence type="ECO:0000256" key="2">
    <source>
        <dbReference type="ARBA" id="ARBA00022676"/>
    </source>
</evidence>
<dbReference type="InterPro" id="IPR029044">
    <property type="entry name" value="Nucleotide-diphossugar_trans"/>
</dbReference>
<evidence type="ECO:0000313" key="11">
    <source>
        <dbReference type="Proteomes" id="UP000612233"/>
    </source>
</evidence>
<organism evidence="10 11">
    <name type="scientific">Hymenobacter montanus</name>
    <dbReference type="NCBI Taxonomy" id="2771359"/>
    <lineage>
        <taxon>Bacteria</taxon>
        <taxon>Pseudomonadati</taxon>
        <taxon>Bacteroidota</taxon>
        <taxon>Cytophagia</taxon>
        <taxon>Cytophagales</taxon>
        <taxon>Hymenobacteraceae</taxon>
        <taxon>Hymenobacter</taxon>
    </lineage>
</organism>
<dbReference type="PANTHER" id="PTHR48090">
    <property type="entry name" value="UNDECAPRENYL-PHOSPHATE 4-DEOXY-4-FORMAMIDO-L-ARABINOSE TRANSFERASE-RELATED"/>
    <property type="match status" value="1"/>
</dbReference>
<evidence type="ECO:0000256" key="8">
    <source>
        <dbReference type="SAM" id="MobiDB-lite"/>
    </source>
</evidence>
<keyword evidence="11" id="KW-1185">Reference proteome</keyword>
<reference evidence="10" key="1">
    <citation type="submission" date="2020-09" db="EMBL/GenBank/DDBJ databases">
        <authorList>
            <person name="Kim M.K."/>
        </authorList>
    </citation>
    <scope>NUCLEOTIDE SEQUENCE</scope>
    <source>
        <strain evidence="10">BT664</strain>
    </source>
</reference>
<keyword evidence="1" id="KW-1003">Cell membrane</keyword>
<evidence type="ECO:0000259" key="9">
    <source>
        <dbReference type="Pfam" id="PF00535"/>
    </source>
</evidence>
<dbReference type="PANTHER" id="PTHR48090:SF3">
    <property type="entry name" value="UNDECAPRENYL-PHOSPHATE 4-DEOXY-4-FORMAMIDO-L-ARABINOSE TRANSFERASE"/>
    <property type="match status" value="1"/>
</dbReference>
<comment type="caution">
    <text evidence="10">The sequence shown here is derived from an EMBL/GenBank/DDBJ whole genome shotgun (WGS) entry which is preliminary data.</text>
</comment>
<sequence length="278" mass="30932">MHVPDNGLTSSPVARDPGVGLAAEPPAGSAAAYWAGQSLTVLVPVYNEEESLRQLVVEMDQFLSQTPVPTTVLFVNDGSTDGSLALLREICRPGSCYEFISLRENQGLSTAIKAGIDHARGTLLGYIDSDIQTSPSDFLTFFEFFPEYDMVNGIRARRQDTLVKKASSKIANAVRRTLINDGIEDTGCPLKIIKMEYARRLPLFHGLHRFLGALVQLQGGRVRQIPVRHFPRFAGTAKYNLRNRAWKPLVDTFGFRWIRSRWRNYAIGEQQRAAGAHA</sequence>
<proteinExistence type="predicted"/>
<dbReference type="AlphaFoldDB" id="A0A927BCE2"/>
<evidence type="ECO:0000313" key="10">
    <source>
        <dbReference type="EMBL" id="MBD2767700.1"/>
    </source>
</evidence>
<keyword evidence="3" id="KW-0808">Transferase</keyword>
<feature type="region of interest" description="Disordered" evidence="8">
    <location>
        <begin position="1"/>
        <end position="21"/>
    </location>
</feature>
<dbReference type="InterPro" id="IPR001173">
    <property type="entry name" value="Glyco_trans_2-like"/>
</dbReference>
<name>A0A927BCE2_9BACT</name>
<keyword evidence="4" id="KW-0812">Transmembrane</keyword>
<dbReference type="GO" id="GO:0009103">
    <property type="term" value="P:lipopolysaccharide biosynthetic process"/>
    <property type="evidence" value="ECO:0007669"/>
    <property type="project" value="UniProtKB-KW"/>
</dbReference>
<dbReference type="GO" id="GO:0099621">
    <property type="term" value="F:undecaprenyl-phosphate 4-deoxy-4-formamido-L-arabinose transferase activity"/>
    <property type="evidence" value="ECO:0007669"/>
    <property type="project" value="TreeGrafter"/>
</dbReference>
<dbReference type="Proteomes" id="UP000612233">
    <property type="component" value="Unassembled WGS sequence"/>
</dbReference>